<evidence type="ECO:0000256" key="4">
    <source>
        <dbReference type="ARBA" id="ARBA00023163"/>
    </source>
</evidence>
<keyword evidence="3" id="KW-0238">DNA-binding</keyword>
<dbReference type="STRING" id="1250539.Ga0080574_TMP983"/>
<dbReference type="Gene3D" id="1.10.1660.10">
    <property type="match status" value="1"/>
</dbReference>
<keyword evidence="2" id="KW-0805">Transcription regulation</keyword>
<dbReference type="PROSITE" id="PS00552">
    <property type="entry name" value="HTH_MERR_1"/>
    <property type="match status" value="1"/>
</dbReference>
<evidence type="ECO:0000256" key="1">
    <source>
        <dbReference type="ARBA" id="ARBA00022491"/>
    </source>
</evidence>
<dbReference type="PRINTS" id="PR00040">
    <property type="entry name" value="HTHMERR"/>
</dbReference>
<dbReference type="PANTHER" id="PTHR30204:SF69">
    <property type="entry name" value="MERR-FAMILY TRANSCRIPTIONAL REGULATOR"/>
    <property type="match status" value="1"/>
</dbReference>
<dbReference type="PANTHER" id="PTHR30204">
    <property type="entry name" value="REDOX-CYCLING DRUG-SENSING TRANSCRIPTIONAL ACTIVATOR SOXR"/>
    <property type="match status" value="1"/>
</dbReference>
<dbReference type="PROSITE" id="PS50937">
    <property type="entry name" value="HTH_MERR_2"/>
    <property type="match status" value="1"/>
</dbReference>
<keyword evidence="7" id="KW-1185">Reference proteome</keyword>
<accession>A0A1P8UPM9</accession>
<evidence type="ECO:0000256" key="3">
    <source>
        <dbReference type="ARBA" id="ARBA00023125"/>
    </source>
</evidence>
<proteinExistence type="predicted"/>
<dbReference type="Proteomes" id="UP000187059">
    <property type="component" value="Chromosome"/>
</dbReference>
<organism evidence="6 7">
    <name type="scientific">Salipiger abyssi</name>
    <dbReference type="NCBI Taxonomy" id="1250539"/>
    <lineage>
        <taxon>Bacteria</taxon>
        <taxon>Pseudomonadati</taxon>
        <taxon>Pseudomonadota</taxon>
        <taxon>Alphaproteobacteria</taxon>
        <taxon>Rhodobacterales</taxon>
        <taxon>Roseobacteraceae</taxon>
        <taxon>Salipiger</taxon>
    </lineage>
</organism>
<sequence length="116" mass="13292">MKIGEISERSGVSVRMLRYYETEGLLTPLRRDSGYRDYSEADVEEARRIRQLADAGLTVEAMRDLLPCIISPEPRFDPCENLRARLDGELEKLDRKLEDMARSRDLIASYIASLSP</sequence>
<dbReference type="CDD" id="cd01282">
    <property type="entry name" value="HTH_MerR-like_sg3"/>
    <property type="match status" value="1"/>
</dbReference>
<dbReference type="GO" id="GO:0003700">
    <property type="term" value="F:DNA-binding transcription factor activity"/>
    <property type="evidence" value="ECO:0007669"/>
    <property type="project" value="InterPro"/>
</dbReference>
<dbReference type="InterPro" id="IPR000551">
    <property type="entry name" value="MerR-type_HTH_dom"/>
</dbReference>
<dbReference type="Pfam" id="PF13411">
    <property type="entry name" value="MerR_1"/>
    <property type="match status" value="1"/>
</dbReference>
<evidence type="ECO:0000259" key="5">
    <source>
        <dbReference type="PROSITE" id="PS50937"/>
    </source>
</evidence>
<dbReference type="AlphaFoldDB" id="A0A1P8UPM9"/>
<dbReference type="RefSeq" id="WP_076695748.1">
    <property type="nucleotide sequence ID" value="NZ_CP015093.1"/>
</dbReference>
<dbReference type="InterPro" id="IPR047057">
    <property type="entry name" value="MerR_fam"/>
</dbReference>
<evidence type="ECO:0000313" key="7">
    <source>
        <dbReference type="Proteomes" id="UP000187059"/>
    </source>
</evidence>
<gene>
    <name evidence="6" type="ORF">Ga0080574_TMP983</name>
</gene>
<dbReference type="EMBL" id="CP015093">
    <property type="protein sequence ID" value="APZ51317.1"/>
    <property type="molecule type" value="Genomic_DNA"/>
</dbReference>
<dbReference type="InterPro" id="IPR009061">
    <property type="entry name" value="DNA-bd_dom_put_sf"/>
</dbReference>
<keyword evidence="1" id="KW-0678">Repressor</keyword>
<evidence type="ECO:0000313" key="6">
    <source>
        <dbReference type="EMBL" id="APZ51317.1"/>
    </source>
</evidence>
<dbReference type="SMART" id="SM00422">
    <property type="entry name" value="HTH_MERR"/>
    <property type="match status" value="1"/>
</dbReference>
<reference evidence="6 7" key="1">
    <citation type="submission" date="2016-04" db="EMBL/GenBank/DDBJ databases">
        <title>Deep-sea bacteria in the southern Pacific.</title>
        <authorList>
            <person name="Tang K."/>
        </authorList>
    </citation>
    <scope>NUCLEOTIDE SEQUENCE [LARGE SCALE GENOMIC DNA]</scope>
    <source>
        <strain evidence="6 7">JLT2014</strain>
    </source>
</reference>
<name>A0A1P8UPM9_9RHOB</name>
<dbReference type="OrthoDB" id="9802944at2"/>
<evidence type="ECO:0000256" key="2">
    <source>
        <dbReference type="ARBA" id="ARBA00023015"/>
    </source>
</evidence>
<dbReference type="SUPFAM" id="SSF46955">
    <property type="entry name" value="Putative DNA-binding domain"/>
    <property type="match status" value="1"/>
</dbReference>
<keyword evidence="4" id="KW-0804">Transcription</keyword>
<dbReference type="KEGG" id="paby:Ga0080574_TMP983"/>
<protein>
    <submittedName>
        <fullName evidence="6">Putative transcriptional regulator</fullName>
    </submittedName>
</protein>
<feature type="domain" description="HTH merR-type" evidence="5">
    <location>
        <begin position="1"/>
        <end position="68"/>
    </location>
</feature>
<dbReference type="GO" id="GO:0003677">
    <property type="term" value="F:DNA binding"/>
    <property type="evidence" value="ECO:0007669"/>
    <property type="project" value="UniProtKB-KW"/>
</dbReference>